<dbReference type="OrthoDB" id="185373at2759"/>
<sequence length="598" mass="66348">MLHNVGGQPRTTMVMVVAIRVAMLRCATTARMTALAAGVRSTHSRCGSTGRTTAMASLSRIQAAQFAARLSTAASKAAPHCTTTPPSTHQQQQQQRQLQQHRQHSHTRTLTLLSAPGTAGAMPMRSQRAAGTTTEAKDSSKVLSLLKQGKTVDVQTIIAALKTAAEQRQTNECHMLFDCLSERGVRPKLAQCNDVIKAYAQTGRVKAVHKLIERMRREGYDPNAVTFELLFLAFARSPSSKGLEAALEQYLLSEVEMTRELWTNLLRAFVARKLVEESRWVYNEWRQRLRPSVHMLSTLCRDCSERGLWEPALMWFRELMTEYATRVKAHADNTTTANSNLTNNATRSGGDDARARFVTAYEDVLLVLAQHGREAELTALITDVLESSEPPLIAAADADMRAINAVRSITSGAVDDRTQKRIIQMLSEQPAVSLQHLRAITRALAKAGLPGAVDTVICERERLEQPLSLTNFHDLLRARETAAAAAKAQKDSATALHAHTYDTRFHGSNDVSREDDASFSPHDLLQRISRAGLSPNAFTFAVLMQDQLQSRRPNAVIHLCKEMRALGVQQTGWVNSLLYRARKAIKGKHRQRGRRQAR</sequence>
<dbReference type="KEGG" id="sre:PTSG_01278"/>
<feature type="repeat" description="PPR" evidence="2">
    <location>
        <begin position="188"/>
        <end position="222"/>
    </location>
</feature>
<protein>
    <recommendedName>
        <fullName evidence="6">Pentacotripeptide-repeat region of PRORP domain-containing protein</fullName>
    </recommendedName>
</protein>
<evidence type="ECO:0000313" key="5">
    <source>
        <dbReference type="Proteomes" id="UP000007799"/>
    </source>
</evidence>
<dbReference type="Pfam" id="PF13041">
    <property type="entry name" value="PPR_2"/>
    <property type="match status" value="1"/>
</dbReference>
<keyword evidence="1" id="KW-0677">Repeat</keyword>
<dbReference type="PANTHER" id="PTHR47447">
    <property type="entry name" value="OS03G0856100 PROTEIN"/>
    <property type="match status" value="1"/>
</dbReference>
<evidence type="ECO:0000256" key="2">
    <source>
        <dbReference type="PROSITE-ProRule" id="PRU00708"/>
    </source>
</evidence>
<proteinExistence type="predicted"/>
<evidence type="ECO:0008006" key="6">
    <source>
        <dbReference type="Google" id="ProtNLM"/>
    </source>
</evidence>
<dbReference type="STRING" id="946362.F2TZW0"/>
<feature type="non-terminal residue" evidence="4">
    <location>
        <position position="1"/>
    </location>
</feature>
<dbReference type="Gene3D" id="1.25.40.10">
    <property type="entry name" value="Tetratricopeptide repeat domain"/>
    <property type="match status" value="2"/>
</dbReference>
<dbReference type="InterPro" id="IPR011990">
    <property type="entry name" value="TPR-like_helical_dom_sf"/>
</dbReference>
<dbReference type="GeneID" id="16077844"/>
<dbReference type="Proteomes" id="UP000007799">
    <property type="component" value="Unassembled WGS sequence"/>
</dbReference>
<evidence type="ECO:0000256" key="1">
    <source>
        <dbReference type="ARBA" id="ARBA00022737"/>
    </source>
</evidence>
<organism evidence="5">
    <name type="scientific">Salpingoeca rosetta (strain ATCC 50818 / BSB-021)</name>
    <dbReference type="NCBI Taxonomy" id="946362"/>
    <lineage>
        <taxon>Eukaryota</taxon>
        <taxon>Choanoflagellata</taxon>
        <taxon>Craspedida</taxon>
        <taxon>Salpingoecidae</taxon>
        <taxon>Salpingoeca</taxon>
    </lineage>
</organism>
<reference evidence="4" key="1">
    <citation type="submission" date="2009-08" db="EMBL/GenBank/DDBJ databases">
        <title>Annotation of Salpingoeca rosetta.</title>
        <authorList>
            <consortium name="The Broad Institute Genome Sequencing Platform"/>
            <person name="Russ C."/>
            <person name="Cuomo C."/>
            <person name="Burger G."/>
            <person name="Gray M.W."/>
            <person name="Holland P.W.H."/>
            <person name="King N."/>
            <person name="Lang F.B.F."/>
            <person name="Roger A.J."/>
            <person name="Ruiz-Trillo I."/>
            <person name="Young S.K."/>
            <person name="Zeng Q."/>
            <person name="Gargeya S."/>
            <person name="Alvarado L."/>
            <person name="Berlin A."/>
            <person name="Chapman S.B."/>
            <person name="Chen Z."/>
            <person name="Freedman E."/>
            <person name="Gellesch M."/>
            <person name="Goldberg J."/>
            <person name="Griggs A."/>
            <person name="Gujja S."/>
            <person name="Heilman E."/>
            <person name="Heiman D."/>
            <person name="Howarth C."/>
            <person name="Mehta T."/>
            <person name="Neiman D."/>
            <person name="Pearson M."/>
            <person name="Roberts A."/>
            <person name="Saif S."/>
            <person name="Shea T."/>
            <person name="Shenoy N."/>
            <person name="Sisk P."/>
            <person name="Stolte C."/>
            <person name="Sykes S."/>
            <person name="White J."/>
            <person name="Yandava C."/>
            <person name="Haas B."/>
            <person name="Nusbaum C."/>
            <person name="Birren B."/>
        </authorList>
    </citation>
    <scope>NUCLEOTIDE SEQUENCE [LARGE SCALE GENOMIC DNA]</scope>
    <source>
        <strain evidence="4">ATCC 50818</strain>
    </source>
</reference>
<evidence type="ECO:0000256" key="3">
    <source>
        <dbReference type="SAM" id="MobiDB-lite"/>
    </source>
</evidence>
<dbReference type="InterPro" id="IPR002885">
    <property type="entry name" value="PPR_rpt"/>
</dbReference>
<dbReference type="PROSITE" id="PS51375">
    <property type="entry name" value="PPR"/>
    <property type="match status" value="1"/>
</dbReference>
<dbReference type="PANTHER" id="PTHR47447:SF17">
    <property type="entry name" value="OS12G0638900 PROTEIN"/>
    <property type="match status" value="1"/>
</dbReference>
<dbReference type="NCBIfam" id="TIGR00756">
    <property type="entry name" value="PPR"/>
    <property type="match status" value="1"/>
</dbReference>
<keyword evidence="5" id="KW-1185">Reference proteome</keyword>
<feature type="compositionally biased region" description="Low complexity" evidence="3">
    <location>
        <begin position="76"/>
        <end position="98"/>
    </location>
</feature>
<dbReference type="RefSeq" id="XP_004997249.1">
    <property type="nucleotide sequence ID" value="XM_004997192.1"/>
</dbReference>
<dbReference type="OMA" id="PKSAQKW"/>
<dbReference type="EMBL" id="GL832958">
    <property type="protein sequence ID" value="EGD80688.1"/>
    <property type="molecule type" value="Genomic_DNA"/>
</dbReference>
<name>F2TZW0_SALR5</name>
<dbReference type="AlphaFoldDB" id="F2TZW0"/>
<gene>
    <name evidence="4" type="ORF">PTSG_01278</name>
</gene>
<feature type="region of interest" description="Disordered" evidence="3">
    <location>
        <begin position="76"/>
        <end position="139"/>
    </location>
</feature>
<dbReference type="InParanoid" id="F2TZW0"/>
<accession>F2TZW0</accession>
<evidence type="ECO:0000313" key="4">
    <source>
        <dbReference type="EMBL" id="EGD80688.1"/>
    </source>
</evidence>